<organism evidence="2 3">
    <name type="scientific">Aspergillus pseudodeflectus</name>
    <dbReference type="NCBI Taxonomy" id="176178"/>
    <lineage>
        <taxon>Eukaryota</taxon>
        <taxon>Fungi</taxon>
        <taxon>Dikarya</taxon>
        <taxon>Ascomycota</taxon>
        <taxon>Pezizomycotina</taxon>
        <taxon>Eurotiomycetes</taxon>
        <taxon>Eurotiomycetidae</taxon>
        <taxon>Eurotiales</taxon>
        <taxon>Aspergillaceae</taxon>
        <taxon>Aspergillus</taxon>
        <taxon>Aspergillus subgen. Nidulantes</taxon>
    </lineage>
</organism>
<sequence length="285" mass="31914">MLPFLFLAPNLEHLVIAASRSTRGDIEKPDEKSLTLLDYAYPTYVLPKLSAIIDLSSLRSLDITLTYDIDLFIDLAPTLVNLERLFAGVSPRRLPDLSTANLSTDSPEAMAAVLAVKPLKYLCLRGLRETTNLHRILDYHGATLRGLSLQPYVRDHNCGPEEGSNKYPKMAASDLILMARTCPDIAELRLQIRRSEGNTQECEIYRALGQFSRLRTIILDLHFDPRERGPDPDTVRRMYPDQFGGDDDDEEEGQAVDPVLFQTTLINAAMDEILALGIWDLIASS</sequence>
<proteinExistence type="predicted"/>
<feature type="compositionally biased region" description="Basic and acidic residues" evidence="1">
    <location>
        <begin position="228"/>
        <end position="239"/>
    </location>
</feature>
<keyword evidence="3" id="KW-1185">Reference proteome</keyword>
<dbReference type="EMBL" id="JBFXLR010000021">
    <property type="protein sequence ID" value="KAL2850078.1"/>
    <property type="molecule type" value="Genomic_DNA"/>
</dbReference>
<dbReference type="RefSeq" id="XP_070899160.1">
    <property type="nucleotide sequence ID" value="XM_071045637.1"/>
</dbReference>
<dbReference type="Proteomes" id="UP001610444">
    <property type="component" value="Unassembled WGS sequence"/>
</dbReference>
<gene>
    <name evidence="2" type="ORF">BJX68DRAFT_266872</name>
</gene>
<evidence type="ECO:0000313" key="3">
    <source>
        <dbReference type="Proteomes" id="UP001610444"/>
    </source>
</evidence>
<reference evidence="2 3" key="1">
    <citation type="submission" date="2024-07" db="EMBL/GenBank/DDBJ databases">
        <title>Section-level genome sequencing and comparative genomics of Aspergillus sections Usti and Cavernicolus.</title>
        <authorList>
            <consortium name="Lawrence Berkeley National Laboratory"/>
            <person name="Nybo J.L."/>
            <person name="Vesth T.C."/>
            <person name="Theobald S."/>
            <person name="Frisvad J.C."/>
            <person name="Larsen T.O."/>
            <person name="Kjaerboelling I."/>
            <person name="Rothschild-Mancinelli K."/>
            <person name="Lyhne E.K."/>
            <person name="Kogle M.E."/>
            <person name="Barry K."/>
            <person name="Clum A."/>
            <person name="Na H."/>
            <person name="Ledsgaard L."/>
            <person name="Lin J."/>
            <person name="Lipzen A."/>
            <person name="Kuo A."/>
            <person name="Riley R."/>
            <person name="Mondo S."/>
            <person name="LaButti K."/>
            <person name="Haridas S."/>
            <person name="Pangalinan J."/>
            <person name="Salamov A.A."/>
            <person name="Simmons B.A."/>
            <person name="Magnuson J.K."/>
            <person name="Chen J."/>
            <person name="Drula E."/>
            <person name="Henrissat B."/>
            <person name="Wiebenga A."/>
            <person name="Lubbers R.J."/>
            <person name="Gomes A.C."/>
            <person name="Macurrencykelacurrency M.R."/>
            <person name="Stajich J."/>
            <person name="Grigoriev I.V."/>
            <person name="Mortensen U.H."/>
            <person name="De vries R.P."/>
            <person name="Baker S.E."/>
            <person name="Andersen M.R."/>
        </authorList>
    </citation>
    <scope>NUCLEOTIDE SEQUENCE [LARGE SCALE GENOMIC DNA]</scope>
    <source>
        <strain evidence="2 3">CBS 756.74</strain>
    </source>
</reference>
<dbReference type="SUPFAM" id="SSF52047">
    <property type="entry name" value="RNI-like"/>
    <property type="match status" value="1"/>
</dbReference>
<evidence type="ECO:0008006" key="4">
    <source>
        <dbReference type="Google" id="ProtNLM"/>
    </source>
</evidence>
<name>A0ABR4KFR5_9EURO</name>
<evidence type="ECO:0000256" key="1">
    <source>
        <dbReference type="SAM" id="MobiDB-lite"/>
    </source>
</evidence>
<evidence type="ECO:0000313" key="2">
    <source>
        <dbReference type="EMBL" id="KAL2850078.1"/>
    </source>
</evidence>
<protein>
    <recommendedName>
        <fullName evidence="4">F-box domain protein</fullName>
    </recommendedName>
</protein>
<feature type="region of interest" description="Disordered" evidence="1">
    <location>
        <begin position="228"/>
        <end position="252"/>
    </location>
</feature>
<comment type="caution">
    <text evidence="2">The sequence shown here is derived from an EMBL/GenBank/DDBJ whole genome shotgun (WGS) entry which is preliminary data.</text>
</comment>
<accession>A0ABR4KFR5</accession>
<dbReference type="GeneID" id="98160801"/>